<keyword evidence="2" id="KW-0732">Signal</keyword>
<reference evidence="4" key="1">
    <citation type="journal article" date="2011" name="Nat. Commun.">
        <title>Effector diversification within compartments of the Leptosphaeria maculans genome affected by Repeat-Induced Point mutations.</title>
        <authorList>
            <person name="Rouxel T."/>
            <person name="Grandaubert J."/>
            <person name="Hane J.K."/>
            <person name="Hoede C."/>
            <person name="van de Wouw A.P."/>
            <person name="Couloux A."/>
            <person name="Dominguez V."/>
            <person name="Anthouard V."/>
            <person name="Bally P."/>
            <person name="Bourras S."/>
            <person name="Cozijnsen A.J."/>
            <person name="Ciuffetti L.M."/>
            <person name="Degrave A."/>
            <person name="Dilmaghani A."/>
            <person name="Duret L."/>
            <person name="Fudal I."/>
            <person name="Goodwin S.B."/>
            <person name="Gout L."/>
            <person name="Glaser N."/>
            <person name="Linglin J."/>
            <person name="Kema G.H.J."/>
            <person name="Lapalu N."/>
            <person name="Lawrence C.B."/>
            <person name="May K."/>
            <person name="Meyer M."/>
            <person name="Ollivier B."/>
            <person name="Poulain J."/>
            <person name="Schoch C.L."/>
            <person name="Simon A."/>
            <person name="Spatafora J.W."/>
            <person name="Stachowiak A."/>
            <person name="Turgeon B.G."/>
            <person name="Tyler B.M."/>
            <person name="Vincent D."/>
            <person name="Weissenbach J."/>
            <person name="Amselem J."/>
            <person name="Quesneville H."/>
            <person name="Oliver R.P."/>
            <person name="Wincker P."/>
            <person name="Balesdent M.-H."/>
            <person name="Howlett B.J."/>
        </authorList>
    </citation>
    <scope>NUCLEOTIDE SEQUENCE [LARGE SCALE GENOMIC DNA]</scope>
    <source>
        <strain evidence="4">JN3 / isolate v23.1.3 / race Av1-4-5-6-7-8</strain>
    </source>
</reference>
<proteinExistence type="predicted"/>
<dbReference type="HOGENOM" id="CLU_110345_1_1_1"/>
<evidence type="ECO:0000313" key="3">
    <source>
        <dbReference type="EMBL" id="CBX92180.1"/>
    </source>
</evidence>
<gene>
    <name evidence="3" type="ORF">LEMA_P048860.1</name>
</gene>
<accession>E5R4Q7</accession>
<dbReference type="OMA" id="DSKAICG"/>
<dbReference type="Proteomes" id="UP000002668">
    <property type="component" value="Genome"/>
</dbReference>
<feature type="region of interest" description="Disordered" evidence="1">
    <location>
        <begin position="77"/>
        <end position="140"/>
    </location>
</feature>
<keyword evidence="4" id="KW-1185">Reference proteome</keyword>
<dbReference type="STRING" id="985895.E5R4Q7"/>
<protein>
    <recommendedName>
        <fullName evidence="5">GPI anchored cell wall protein</fullName>
    </recommendedName>
</protein>
<feature type="signal peptide" evidence="2">
    <location>
        <begin position="1"/>
        <end position="20"/>
    </location>
</feature>
<name>E5R4Q7_LEPMJ</name>
<evidence type="ECO:0008006" key="5">
    <source>
        <dbReference type="Google" id="ProtNLM"/>
    </source>
</evidence>
<dbReference type="eggNOG" id="ENOG502S1X2">
    <property type="taxonomic scope" value="Eukaryota"/>
</dbReference>
<feature type="compositionally biased region" description="Low complexity" evidence="1">
    <location>
        <begin position="81"/>
        <end position="103"/>
    </location>
</feature>
<evidence type="ECO:0000256" key="1">
    <source>
        <dbReference type="SAM" id="MobiDB-lite"/>
    </source>
</evidence>
<feature type="chain" id="PRO_5003196770" description="GPI anchored cell wall protein" evidence="2">
    <location>
        <begin position="21"/>
        <end position="164"/>
    </location>
</feature>
<feature type="compositionally biased region" description="Low complexity" evidence="1">
    <location>
        <begin position="114"/>
        <end position="136"/>
    </location>
</feature>
<dbReference type="AlphaFoldDB" id="E5R4Q7"/>
<dbReference type="OrthoDB" id="4776947at2759"/>
<sequence length="164" mass="15741">MHAKTIFAATFVALAQFAVASPPGCLLGAVNSYEDPADIEAVCKDKDLSSKIEKICGDDASAAMSAMADICKEKGVKVDTASKSPSPSKTGSGAHAAGTASAGIYPTGSGGNSTVPTVTGGPAAPPGGAATGTSTGDVPGQAGAASRLEMGVAAILAGFVAVAL</sequence>
<evidence type="ECO:0000313" key="4">
    <source>
        <dbReference type="Proteomes" id="UP000002668"/>
    </source>
</evidence>
<dbReference type="GeneID" id="13284104"/>
<dbReference type="VEuPathDB" id="FungiDB:LEMA_P048860.1"/>
<organism evidence="4">
    <name type="scientific">Leptosphaeria maculans (strain JN3 / isolate v23.1.3 / race Av1-4-5-6-7-8)</name>
    <name type="common">Blackleg fungus</name>
    <name type="synonym">Phoma lingam</name>
    <dbReference type="NCBI Taxonomy" id="985895"/>
    <lineage>
        <taxon>Eukaryota</taxon>
        <taxon>Fungi</taxon>
        <taxon>Dikarya</taxon>
        <taxon>Ascomycota</taxon>
        <taxon>Pezizomycotina</taxon>
        <taxon>Dothideomycetes</taxon>
        <taxon>Pleosporomycetidae</taxon>
        <taxon>Pleosporales</taxon>
        <taxon>Pleosporineae</taxon>
        <taxon>Leptosphaeriaceae</taxon>
        <taxon>Plenodomus</taxon>
        <taxon>Plenodomus lingam/Leptosphaeria maculans species complex</taxon>
    </lineage>
</organism>
<evidence type="ECO:0000256" key="2">
    <source>
        <dbReference type="SAM" id="SignalP"/>
    </source>
</evidence>
<dbReference type="InParanoid" id="E5R4Q7"/>
<dbReference type="EMBL" id="FP929083">
    <property type="protein sequence ID" value="CBX92180.1"/>
    <property type="molecule type" value="Genomic_DNA"/>
</dbReference>